<name>A0ABS8ZPA4_9PSEU</name>
<accession>A0ABS8ZPA4</accession>
<comment type="caution">
    <text evidence="3">The sequence shown here is derived from an EMBL/GenBank/DDBJ whole genome shotgun (WGS) entry which is preliminary data.</text>
</comment>
<dbReference type="InterPro" id="IPR008613">
    <property type="entry name" value="Excalibur_Ca-bd_domain"/>
</dbReference>
<feature type="region of interest" description="Disordered" evidence="1">
    <location>
        <begin position="1"/>
        <end position="40"/>
    </location>
</feature>
<dbReference type="Proteomes" id="UP001521150">
    <property type="component" value="Unassembled WGS sequence"/>
</dbReference>
<gene>
    <name evidence="3" type="ORF">LWC34_42195</name>
</gene>
<organism evidence="3 4">
    <name type="scientific">Kibdelosporangium philippinense</name>
    <dbReference type="NCBI Taxonomy" id="211113"/>
    <lineage>
        <taxon>Bacteria</taxon>
        <taxon>Bacillati</taxon>
        <taxon>Actinomycetota</taxon>
        <taxon>Actinomycetes</taxon>
        <taxon>Pseudonocardiales</taxon>
        <taxon>Pseudonocardiaceae</taxon>
        <taxon>Kibdelosporangium</taxon>
    </lineage>
</organism>
<evidence type="ECO:0000256" key="1">
    <source>
        <dbReference type="SAM" id="MobiDB-lite"/>
    </source>
</evidence>
<reference evidence="3 4" key="1">
    <citation type="submission" date="2021-12" db="EMBL/GenBank/DDBJ databases">
        <title>Genome sequence of Kibdelosporangium philippinense ATCC 49844.</title>
        <authorList>
            <person name="Fedorov E.A."/>
            <person name="Omeragic M."/>
            <person name="Shalygina K.F."/>
            <person name="Maclea K.S."/>
        </authorList>
    </citation>
    <scope>NUCLEOTIDE SEQUENCE [LARGE SCALE GENOMIC DNA]</scope>
    <source>
        <strain evidence="3 4">ATCC 49844</strain>
    </source>
</reference>
<dbReference type="SMART" id="SM00894">
    <property type="entry name" value="Excalibur"/>
    <property type="match status" value="1"/>
</dbReference>
<proteinExistence type="predicted"/>
<feature type="domain" description="Excalibur calcium-binding" evidence="2">
    <location>
        <begin position="42"/>
        <end position="78"/>
    </location>
</feature>
<evidence type="ECO:0000313" key="4">
    <source>
        <dbReference type="Proteomes" id="UP001521150"/>
    </source>
</evidence>
<dbReference type="EMBL" id="JAJVCN010000003">
    <property type="protein sequence ID" value="MCE7009382.1"/>
    <property type="molecule type" value="Genomic_DNA"/>
</dbReference>
<sequence>MVIPEPPITTPKPVAVTSTPADTATSKGTSTTPSMPIPAKSAYKNCSQVIAAGKGPIKRGEPGWADWLDHDGDGVACFPKKR</sequence>
<dbReference type="Pfam" id="PF05901">
    <property type="entry name" value="Excalibur"/>
    <property type="match status" value="1"/>
</dbReference>
<keyword evidence="4" id="KW-1185">Reference proteome</keyword>
<dbReference type="RefSeq" id="WP_233730798.1">
    <property type="nucleotide sequence ID" value="NZ_JAJVCN010000003.1"/>
</dbReference>
<feature type="compositionally biased region" description="Pro residues" evidence="1">
    <location>
        <begin position="1"/>
        <end position="10"/>
    </location>
</feature>
<evidence type="ECO:0000259" key="2">
    <source>
        <dbReference type="SMART" id="SM00894"/>
    </source>
</evidence>
<feature type="compositionally biased region" description="Polar residues" evidence="1">
    <location>
        <begin position="16"/>
        <end position="34"/>
    </location>
</feature>
<evidence type="ECO:0000313" key="3">
    <source>
        <dbReference type="EMBL" id="MCE7009382.1"/>
    </source>
</evidence>
<protein>
    <submittedName>
        <fullName evidence="3">Excalibur calcium-binding domain-containing protein</fullName>
    </submittedName>
</protein>